<evidence type="ECO:0000313" key="8">
    <source>
        <dbReference type="Proteomes" id="UP000647017"/>
    </source>
</evidence>
<dbReference type="InterPro" id="IPR027417">
    <property type="entry name" value="P-loop_NTPase"/>
</dbReference>
<dbReference type="PANTHER" id="PTHR43335:SF4">
    <property type="entry name" value="ABC TRANSPORTER, ATP-BINDING PROTEIN"/>
    <property type="match status" value="1"/>
</dbReference>
<evidence type="ECO:0000256" key="3">
    <source>
        <dbReference type="ARBA" id="ARBA00022741"/>
    </source>
</evidence>
<dbReference type="PANTHER" id="PTHR43335">
    <property type="entry name" value="ABC TRANSPORTER, ATP-BINDING PROTEIN"/>
    <property type="match status" value="1"/>
</dbReference>
<proteinExistence type="inferred from homology"/>
<feature type="region of interest" description="Disordered" evidence="5">
    <location>
        <begin position="291"/>
        <end position="310"/>
    </location>
</feature>
<evidence type="ECO:0000256" key="1">
    <source>
        <dbReference type="ARBA" id="ARBA00005417"/>
    </source>
</evidence>
<dbReference type="SUPFAM" id="SSF52540">
    <property type="entry name" value="P-loop containing nucleoside triphosphate hydrolases"/>
    <property type="match status" value="1"/>
</dbReference>
<dbReference type="EMBL" id="BOOZ01000001">
    <property type="protein sequence ID" value="GIJ06887.1"/>
    <property type="molecule type" value="Genomic_DNA"/>
</dbReference>
<gene>
    <name evidence="7" type="ORF">Van01_01010</name>
</gene>
<dbReference type="Proteomes" id="UP000647017">
    <property type="component" value="Unassembled WGS sequence"/>
</dbReference>
<feature type="domain" description="ABC transporter" evidence="6">
    <location>
        <begin position="2"/>
        <end position="228"/>
    </location>
</feature>
<evidence type="ECO:0000256" key="5">
    <source>
        <dbReference type="SAM" id="MobiDB-lite"/>
    </source>
</evidence>
<dbReference type="InterPro" id="IPR003593">
    <property type="entry name" value="AAA+_ATPase"/>
</dbReference>
<reference evidence="7 8" key="1">
    <citation type="submission" date="2021-01" db="EMBL/GenBank/DDBJ databases">
        <title>Whole genome shotgun sequence of Verrucosispora andamanensis NBRC 109075.</title>
        <authorList>
            <person name="Komaki H."/>
            <person name="Tamura T."/>
        </authorList>
    </citation>
    <scope>NUCLEOTIDE SEQUENCE [LARGE SCALE GENOMIC DNA]</scope>
    <source>
        <strain evidence="7 8">NBRC 109075</strain>
    </source>
</reference>
<comment type="similarity">
    <text evidence="1">Belongs to the ABC transporter superfamily.</text>
</comment>
<accession>A0ABQ4HML0</accession>
<organism evidence="7 8">
    <name type="scientific">Micromonospora andamanensis</name>
    <dbReference type="NCBI Taxonomy" id="1287068"/>
    <lineage>
        <taxon>Bacteria</taxon>
        <taxon>Bacillati</taxon>
        <taxon>Actinomycetota</taxon>
        <taxon>Actinomycetes</taxon>
        <taxon>Micromonosporales</taxon>
        <taxon>Micromonosporaceae</taxon>
        <taxon>Micromonospora</taxon>
    </lineage>
</organism>
<keyword evidence="2" id="KW-0813">Transport</keyword>
<keyword evidence="4" id="KW-0067">ATP-binding</keyword>
<dbReference type="PROSITE" id="PS50893">
    <property type="entry name" value="ABC_TRANSPORTER_2"/>
    <property type="match status" value="1"/>
</dbReference>
<evidence type="ECO:0000256" key="4">
    <source>
        <dbReference type="ARBA" id="ARBA00022840"/>
    </source>
</evidence>
<keyword evidence="3" id="KW-0547">Nucleotide-binding</keyword>
<dbReference type="Pfam" id="PF00005">
    <property type="entry name" value="ABC_tran"/>
    <property type="match status" value="1"/>
</dbReference>
<dbReference type="InterPro" id="IPR003439">
    <property type="entry name" value="ABC_transporter-like_ATP-bd"/>
</dbReference>
<sequence>MIAVHQLTRRYGRHTAVEDVSFHCEPGTVTGFLGPNGAGKSTTMRMICGLTPPTSGTATVDGRPYRHLPNPGRIVGVLLDASAQHAGRTGREALTVAAATMGVDRRRVGEVLDRVGLGPAAARRRVRAYSLGMRQRLGLAHALLGDPRVLVLDEPANGLDPEGIFWMRGLLRDFADRGGTVLLSSHLLREVEAVADRLVVIGGGRIVAQGGKDELLAGAGTVVRARDGAALRAALQRAGLTVSEGSEGLLVGADTDAVGEVARTAGVALSELRPAGGGGLEQLFLTLTATAPGPVTHSTTSAEPTGEVVR</sequence>
<comment type="caution">
    <text evidence="7">The sequence shown here is derived from an EMBL/GenBank/DDBJ whole genome shotgun (WGS) entry which is preliminary data.</text>
</comment>
<keyword evidence="8" id="KW-1185">Reference proteome</keyword>
<dbReference type="Gene3D" id="3.40.50.300">
    <property type="entry name" value="P-loop containing nucleotide triphosphate hydrolases"/>
    <property type="match status" value="1"/>
</dbReference>
<protein>
    <submittedName>
        <fullName evidence="7">ABC transporter</fullName>
    </submittedName>
</protein>
<name>A0ABQ4HML0_9ACTN</name>
<dbReference type="SMART" id="SM00382">
    <property type="entry name" value="AAA"/>
    <property type="match status" value="1"/>
</dbReference>
<evidence type="ECO:0000313" key="7">
    <source>
        <dbReference type="EMBL" id="GIJ06887.1"/>
    </source>
</evidence>
<dbReference type="RefSeq" id="WP_203997688.1">
    <property type="nucleotide sequence ID" value="NZ_BOOZ01000001.1"/>
</dbReference>
<evidence type="ECO:0000256" key="2">
    <source>
        <dbReference type="ARBA" id="ARBA00022448"/>
    </source>
</evidence>
<evidence type="ECO:0000259" key="6">
    <source>
        <dbReference type="PROSITE" id="PS50893"/>
    </source>
</evidence>